<comment type="subcellular location">
    <subcellularLocation>
        <location evidence="1">Cytoplasm</location>
    </subcellularLocation>
</comment>
<keyword evidence="9 10" id="KW-0067">ATP-binding</keyword>
<evidence type="ECO:0000256" key="5">
    <source>
        <dbReference type="ARBA" id="ARBA00022553"/>
    </source>
</evidence>
<dbReference type="InterPro" id="IPR008271">
    <property type="entry name" value="Ser/Thr_kinase_AS"/>
</dbReference>
<sequence length="921" mass="102593">MEQWQAYPDPAGAGGSRRYNGSNNNSTSQMSPRDFNNNGGQPPAQQHQQHQQHQQPPPAGFKYDQYQGGLNPQQQQSAASPIMNSSQLRDGNGDVAMQDAHDAYSGLNLNPNVKYPMRPHHQHHLSGGRPSALQQEPSAAAQRYSPMEILSPTSPYAAKSAGGGQFIQSPAQRQSPNRSSDYVPQSPYYTSRQAAPQLPPINPYGSPHDGYPSAAVAAMDGSYVDPKSPRRAAPQSALPETVPEFKKIRALTDLRPKVNMQPPFRRANPEGGFISPLQALTVHLPATYRICNPSFKYESSRNPRRVLTKPSKGTKNDGYDNEDSDYILYVNDILGSEEAGHKNRYLILDVLGQGTFGQVVKCQNLKTQEVVAVKVIKNRTAYFNQSMMEVSVLDLLNTKLDKNDDHHLLRLKDTFIHRQHLCLVFELLSVNLYELIKQNQFRGLSTTLVRVFAQQLLNGLALLNKARLIHCDLKPENILLKNLESPIIKIIDFGSACDERQTVYTYIQSRFYRSPEVLLGLPYSSAIDMWSLGCIVVELFLGLPLFPGSSEYNQVSRIVEMLGNPPNWMIEMGKQAGEFFEKRQDEYGRRTYQLKSMEVYSREHGTKEQPSKKYFQANTLPEIIKSYPMPRKNMKQSEIDREMNNRVAFIDFVRGLLTINPLERWSPQQAKLHPFITQQKYTGQFVPPMNLKSSSLNRSPAPGTQQQQQAEALSKQRAQAAQAQATSATQGAYASMAGGQYQQPVHAQGPPLYANNNIYSPGVGGGGHAGAPPPYAAQQGGYSPMAMSQPPVQMPQANYAGVPQPNMYSQQQQQQQQQARTRQRASTMEQQQSGIPAAIQRVASHLDPNHPIRLQPSPAYYPPPPDGMAGLDQTTGRGAARRGSRAQQTTRSNRDFIRNLEERTLEEGFMGNSGSGQSPWH</sequence>
<dbReference type="InterPro" id="IPR000719">
    <property type="entry name" value="Prot_kinase_dom"/>
</dbReference>
<evidence type="ECO:0000256" key="10">
    <source>
        <dbReference type="PROSITE-ProRule" id="PRU10141"/>
    </source>
</evidence>
<feature type="region of interest" description="Disordered" evidence="11">
    <location>
        <begin position="686"/>
        <end position="723"/>
    </location>
</feature>
<dbReference type="GeneID" id="85320751"/>
<keyword evidence="6" id="KW-0808">Transferase</keyword>
<keyword evidence="8 13" id="KW-0418">Kinase</keyword>
<feature type="compositionally biased region" description="Polar residues" evidence="11">
    <location>
        <begin position="166"/>
        <end position="194"/>
    </location>
</feature>
<feature type="compositionally biased region" description="Basic residues" evidence="11">
    <location>
        <begin position="117"/>
        <end position="126"/>
    </location>
</feature>
<dbReference type="GO" id="GO:0004713">
    <property type="term" value="F:protein tyrosine kinase activity"/>
    <property type="evidence" value="ECO:0007669"/>
    <property type="project" value="TreeGrafter"/>
</dbReference>
<evidence type="ECO:0000256" key="3">
    <source>
        <dbReference type="ARBA" id="ARBA00022490"/>
    </source>
</evidence>
<protein>
    <submittedName>
        <fullName evidence="13">Kinase-like domain-containing protein</fullName>
    </submittedName>
</protein>
<evidence type="ECO:0000256" key="8">
    <source>
        <dbReference type="ARBA" id="ARBA00022777"/>
    </source>
</evidence>
<feature type="binding site" evidence="10">
    <location>
        <position position="374"/>
    </location>
    <ligand>
        <name>ATP</name>
        <dbReference type="ChEBI" id="CHEBI:30616"/>
    </ligand>
</feature>
<dbReference type="Proteomes" id="UP001172101">
    <property type="component" value="Unassembled WGS sequence"/>
</dbReference>
<feature type="compositionally biased region" description="Low complexity" evidence="11">
    <location>
        <begin position="65"/>
        <end position="76"/>
    </location>
</feature>
<dbReference type="AlphaFoldDB" id="A0AA40AW55"/>
<reference evidence="13" key="1">
    <citation type="submission" date="2023-06" db="EMBL/GenBank/DDBJ databases">
        <title>Genome-scale phylogeny and comparative genomics of the fungal order Sordariales.</title>
        <authorList>
            <consortium name="Lawrence Berkeley National Laboratory"/>
            <person name="Hensen N."/>
            <person name="Bonometti L."/>
            <person name="Westerberg I."/>
            <person name="Brannstrom I.O."/>
            <person name="Guillou S."/>
            <person name="Cros-Aarteil S."/>
            <person name="Calhoun S."/>
            <person name="Haridas S."/>
            <person name="Kuo A."/>
            <person name="Mondo S."/>
            <person name="Pangilinan J."/>
            <person name="Riley R."/>
            <person name="LaButti K."/>
            <person name="Andreopoulos B."/>
            <person name="Lipzen A."/>
            <person name="Chen C."/>
            <person name="Yanf M."/>
            <person name="Daum C."/>
            <person name="Ng V."/>
            <person name="Clum A."/>
            <person name="Steindorff A."/>
            <person name="Ohm R."/>
            <person name="Martin F."/>
            <person name="Silar P."/>
            <person name="Natvig D."/>
            <person name="Lalanne C."/>
            <person name="Gautier V."/>
            <person name="Ament-velasquez S.L."/>
            <person name="Kruys A."/>
            <person name="Hutchinson M.I."/>
            <person name="Powell A.J."/>
            <person name="Barry K."/>
            <person name="Miller A.N."/>
            <person name="Grigoriev I.V."/>
            <person name="Debuchy R."/>
            <person name="Gladieux P."/>
            <person name="Thoren M.H."/>
            <person name="Johannesson H."/>
        </authorList>
    </citation>
    <scope>NUCLEOTIDE SEQUENCE</scope>
    <source>
        <strain evidence="13">SMH2392-1A</strain>
    </source>
</reference>
<feature type="compositionally biased region" description="Polar residues" evidence="11">
    <location>
        <begin position="29"/>
        <end position="40"/>
    </location>
</feature>
<keyword evidence="5" id="KW-0597">Phosphoprotein</keyword>
<dbReference type="FunFam" id="1.10.510.10:FF:000380">
    <property type="entry name" value="Serine/threonine-protein kinase ppk15"/>
    <property type="match status" value="1"/>
</dbReference>
<dbReference type="PROSITE" id="PS50011">
    <property type="entry name" value="PROTEIN_KINASE_DOM"/>
    <property type="match status" value="1"/>
</dbReference>
<evidence type="ECO:0000313" key="14">
    <source>
        <dbReference type="Proteomes" id="UP001172101"/>
    </source>
</evidence>
<keyword evidence="14" id="KW-1185">Reference proteome</keyword>
<keyword evidence="3" id="KW-0963">Cytoplasm</keyword>
<dbReference type="SUPFAM" id="SSF56112">
    <property type="entry name" value="Protein kinase-like (PK-like)"/>
    <property type="match status" value="1"/>
</dbReference>
<evidence type="ECO:0000313" key="13">
    <source>
        <dbReference type="EMBL" id="KAK0723053.1"/>
    </source>
</evidence>
<dbReference type="Gene3D" id="3.30.200.20">
    <property type="entry name" value="Phosphorylase Kinase, domain 1"/>
    <property type="match status" value="1"/>
</dbReference>
<feature type="compositionally biased region" description="Polar residues" evidence="11">
    <location>
        <begin position="824"/>
        <end position="834"/>
    </location>
</feature>
<evidence type="ECO:0000256" key="7">
    <source>
        <dbReference type="ARBA" id="ARBA00022741"/>
    </source>
</evidence>
<evidence type="ECO:0000259" key="12">
    <source>
        <dbReference type="PROSITE" id="PS50011"/>
    </source>
</evidence>
<dbReference type="RefSeq" id="XP_060298977.1">
    <property type="nucleotide sequence ID" value="XM_060437481.1"/>
</dbReference>
<dbReference type="GO" id="GO:0005737">
    <property type="term" value="C:cytoplasm"/>
    <property type="evidence" value="ECO:0007669"/>
    <property type="project" value="UniProtKB-SubCell"/>
</dbReference>
<feature type="compositionally biased region" description="Low complexity" evidence="11">
    <location>
        <begin position="705"/>
        <end position="723"/>
    </location>
</feature>
<feature type="region of interest" description="Disordered" evidence="11">
    <location>
        <begin position="781"/>
        <end position="835"/>
    </location>
</feature>
<dbReference type="PROSITE" id="PS00108">
    <property type="entry name" value="PROTEIN_KINASE_ST"/>
    <property type="match status" value="1"/>
</dbReference>
<accession>A0AA40AW55</accession>
<proteinExistence type="inferred from homology"/>
<evidence type="ECO:0000256" key="6">
    <source>
        <dbReference type="ARBA" id="ARBA00022679"/>
    </source>
</evidence>
<name>A0AA40AW55_9PEZI</name>
<comment type="similarity">
    <text evidence="2">Belongs to the protein kinase superfamily. CMGC Ser/Thr protein kinase family. MNB/DYRK subfamily.</text>
</comment>
<evidence type="ECO:0000256" key="1">
    <source>
        <dbReference type="ARBA" id="ARBA00004496"/>
    </source>
</evidence>
<dbReference type="GO" id="GO:0005634">
    <property type="term" value="C:nucleus"/>
    <property type="evidence" value="ECO:0007669"/>
    <property type="project" value="TreeGrafter"/>
</dbReference>
<evidence type="ECO:0000256" key="9">
    <source>
        <dbReference type="ARBA" id="ARBA00022840"/>
    </source>
</evidence>
<gene>
    <name evidence="13" type="ORF">B0T26DRAFT_642860</name>
</gene>
<dbReference type="PANTHER" id="PTHR24058">
    <property type="entry name" value="DUAL SPECIFICITY PROTEIN KINASE"/>
    <property type="match status" value="1"/>
</dbReference>
<feature type="domain" description="Protein kinase" evidence="12">
    <location>
        <begin position="345"/>
        <end position="676"/>
    </location>
</feature>
<feature type="compositionally biased region" description="Polar residues" evidence="11">
    <location>
        <begin position="77"/>
        <end position="89"/>
    </location>
</feature>
<feature type="compositionally biased region" description="Low complexity" evidence="11">
    <location>
        <begin position="41"/>
        <end position="54"/>
    </location>
</feature>
<evidence type="ECO:0000256" key="4">
    <source>
        <dbReference type="ARBA" id="ARBA00022527"/>
    </source>
</evidence>
<feature type="region of interest" description="Disordered" evidence="11">
    <location>
        <begin position="1"/>
        <end position="213"/>
    </location>
</feature>
<organism evidence="13 14">
    <name type="scientific">Lasiosphaeria miniovina</name>
    <dbReference type="NCBI Taxonomy" id="1954250"/>
    <lineage>
        <taxon>Eukaryota</taxon>
        <taxon>Fungi</taxon>
        <taxon>Dikarya</taxon>
        <taxon>Ascomycota</taxon>
        <taxon>Pezizomycotina</taxon>
        <taxon>Sordariomycetes</taxon>
        <taxon>Sordariomycetidae</taxon>
        <taxon>Sordariales</taxon>
        <taxon>Lasiosphaeriaceae</taxon>
        <taxon>Lasiosphaeria</taxon>
    </lineage>
</organism>
<dbReference type="EMBL" id="JAUIRO010000003">
    <property type="protein sequence ID" value="KAK0723053.1"/>
    <property type="molecule type" value="Genomic_DNA"/>
</dbReference>
<dbReference type="Gene3D" id="1.10.510.10">
    <property type="entry name" value="Transferase(Phosphotransferase) domain 1"/>
    <property type="match status" value="1"/>
</dbReference>
<dbReference type="InterPro" id="IPR017441">
    <property type="entry name" value="Protein_kinase_ATP_BS"/>
</dbReference>
<keyword evidence="7 10" id="KW-0547">Nucleotide-binding</keyword>
<dbReference type="InterPro" id="IPR050494">
    <property type="entry name" value="Ser_Thr_dual-spec_kinase"/>
</dbReference>
<evidence type="ECO:0000256" key="11">
    <source>
        <dbReference type="SAM" id="MobiDB-lite"/>
    </source>
</evidence>
<dbReference type="PROSITE" id="PS00107">
    <property type="entry name" value="PROTEIN_KINASE_ATP"/>
    <property type="match status" value="1"/>
</dbReference>
<feature type="compositionally biased region" description="Polar residues" evidence="11">
    <location>
        <begin position="691"/>
        <end position="704"/>
    </location>
</feature>
<dbReference type="Pfam" id="PF00069">
    <property type="entry name" value="Pkinase"/>
    <property type="match status" value="1"/>
</dbReference>
<comment type="caution">
    <text evidence="13">The sequence shown here is derived from an EMBL/GenBank/DDBJ whole genome shotgun (WGS) entry which is preliminary data.</text>
</comment>
<evidence type="ECO:0000256" key="2">
    <source>
        <dbReference type="ARBA" id="ARBA00008867"/>
    </source>
</evidence>
<dbReference type="FunFam" id="3.30.200.20:FF:000087">
    <property type="entry name" value="Dual specificity tyrosine-phosphorylation-regulated kinase 1A"/>
    <property type="match status" value="1"/>
</dbReference>
<feature type="region of interest" description="Disordered" evidence="11">
    <location>
        <begin position="848"/>
        <end position="896"/>
    </location>
</feature>
<dbReference type="GO" id="GO:0004674">
    <property type="term" value="F:protein serine/threonine kinase activity"/>
    <property type="evidence" value="ECO:0007669"/>
    <property type="project" value="UniProtKB-KW"/>
</dbReference>
<keyword evidence="4" id="KW-0723">Serine/threonine-protein kinase</keyword>
<feature type="compositionally biased region" description="Low complexity" evidence="11">
    <location>
        <begin position="16"/>
        <end position="28"/>
    </location>
</feature>
<dbReference type="GO" id="GO:0005524">
    <property type="term" value="F:ATP binding"/>
    <property type="evidence" value="ECO:0007669"/>
    <property type="project" value="UniProtKB-UniRule"/>
</dbReference>
<dbReference type="SMART" id="SM00220">
    <property type="entry name" value="S_TKc"/>
    <property type="match status" value="1"/>
</dbReference>
<dbReference type="PANTHER" id="PTHR24058:SF17">
    <property type="entry name" value="HOMEODOMAIN INTERACTING PROTEIN KINASE, ISOFORM D"/>
    <property type="match status" value="1"/>
</dbReference>
<dbReference type="CDD" id="cd14212">
    <property type="entry name" value="PKc_YAK1"/>
    <property type="match status" value="1"/>
</dbReference>
<feature type="region of interest" description="Disordered" evidence="11">
    <location>
        <begin position="902"/>
        <end position="921"/>
    </location>
</feature>
<dbReference type="InterPro" id="IPR011009">
    <property type="entry name" value="Kinase-like_dom_sf"/>
</dbReference>